<name>A0A226DIX0_FOLCA</name>
<evidence type="ECO:0000256" key="1">
    <source>
        <dbReference type="SAM" id="Phobius"/>
    </source>
</evidence>
<sequence length="381" mass="44570">MPSTSIPLPLRIIQLLGYFPIPFHTAESPQPSNLRNHSTKRILPFHNKIPTFLSKLSKSRIIPLIPPIFFILISISMTAIFFLNFSTMANSSDVRSRLKRKGGKIFYSALILKSSSHIVCSTFVKFDMVFSKRTQLAEFYYNFTNFLTNVSLHFTGNFTNRFEKRFNIEFFVFLGIITFWNIELFYDLTNIRSPIYFYVYFIPLMLGYLHSIFVFLVLHFLNWYLEIVARIRIAAQNKLEFYRVLNLDKVPIELEDVYPQNSGISANSDNILRKNGSLNCTDCEILIAFYKKVALQVDQFNSLFRLWITIDVLHSLLRIVFSGYFISSLISRPGFRWRSVVQNWLTVVLYLYLIYKICKKGSDLYNWVRDDVFAGADPIPK</sequence>
<accession>A0A226DIX0</accession>
<feature type="transmembrane region" description="Helical" evidence="1">
    <location>
        <begin position="61"/>
        <end position="85"/>
    </location>
</feature>
<keyword evidence="1" id="KW-0472">Membrane</keyword>
<organism evidence="2 3">
    <name type="scientific">Folsomia candida</name>
    <name type="common">Springtail</name>
    <dbReference type="NCBI Taxonomy" id="158441"/>
    <lineage>
        <taxon>Eukaryota</taxon>
        <taxon>Metazoa</taxon>
        <taxon>Ecdysozoa</taxon>
        <taxon>Arthropoda</taxon>
        <taxon>Hexapoda</taxon>
        <taxon>Collembola</taxon>
        <taxon>Entomobryomorpha</taxon>
        <taxon>Isotomoidea</taxon>
        <taxon>Isotomidae</taxon>
        <taxon>Proisotominae</taxon>
        <taxon>Folsomia</taxon>
    </lineage>
</organism>
<comment type="caution">
    <text evidence="2">The sequence shown here is derived from an EMBL/GenBank/DDBJ whole genome shotgun (WGS) entry which is preliminary data.</text>
</comment>
<evidence type="ECO:0000313" key="3">
    <source>
        <dbReference type="Proteomes" id="UP000198287"/>
    </source>
</evidence>
<protein>
    <submittedName>
        <fullName evidence="2">Uncharacterized protein</fullName>
    </submittedName>
</protein>
<feature type="transmembrane region" description="Helical" evidence="1">
    <location>
        <begin position="339"/>
        <end position="355"/>
    </location>
</feature>
<dbReference type="Proteomes" id="UP000198287">
    <property type="component" value="Unassembled WGS sequence"/>
</dbReference>
<feature type="transmembrane region" description="Helical" evidence="1">
    <location>
        <begin position="198"/>
        <end position="225"/>
    </location>
</feature>
<feature type="transmembrane region" description="Helical" evidence="1">
    <location>
        <begin position="306"/>
        <end position="327"/>
    </location>
</feature>
<dbReference type="EMBL" id="LNIX01000018">
    <property type="protein sequence ID" value="OXA45139.1"/>
    <property type="molecule type" value="Genomic_DNA"/>
</dbReference>
<keyword evidence="1" id="KW-1133">Transmembrane helix</keyword>
<keyword evidence="3" id="KW-1185">Reference proteome</keyword>
<feature type="transmembrane region" description="Helical" evidence="1">
    <location>
        <begin position="168"/>
        <end position="186"/>
    </location>
</feature>
<reference evidence="2 3" key="1">
    <citation type="submission" date="2015-12" db="EMBL/GenBank/DDBJ databases">
        <title>The genome of Folsomia candida.</title>
        <authorList>
            <person name="Faddeeva A."/>
            <person name="Derks M.F."/>
            <person name="Anvar Y."/>
            <person name="Smit S."/>
            <person name="Van Straalen N."/>
            <person name="Roelofs D."/>
        </authorList>
    </citation>
    <scope>NUCLEOTIDE SEQUENCE [LARGE SCALE GENOMIC DNA]</scope>
    <source>
        <strain evidence="2 3">VU population</strain>
        <tissue evidence="2">Whole body</tissue>
    </source>
</reference>
<proteinExistence type="predicted"/>
<dbReference type="OrthoDB" id="6366728at2759"/>
<dbReference type="AlphaFoldDB" id="A0A226DIX0"/>
<keyword evidence="1" id="KW-0812">Transmembrane</keyword>
<gene>
    <name evidence="2" type="ORF">Fcan01_20212</name>
</gene>
<evidence type="ECO:0000313" key="2">
    <source>
        <dbReference type="EMBL" id="OXA45139.1"/>
    </source>
</evidence>